<evidence type="ECO:0000313" key="1">
    <source>
        <dbReference type="EMBL" id="CAB4943828.1"/>
    </source>
</evidence>
<dbReference type="Pfam" id="PF01144">
    <property type="entry name" value="CoA_trans"/>
    <property type="match status" value="1"/>
</dbReference>
<name>A0A6J7JJT3_9ZZZZ</name>
<reference evidence="1" key="1">
    <citation type="submission" date="2020-05" db="EMBL/GenBank/DDBJ databases">
        <authorList>
            <person name="Chiriac C."/>
            <person name="Salcher M."/>
            <person name="Ghai R."/>
            <person name="Kavagutti S V."/>
        </authorList>
    </citation>
    <scope>NUCLEOTIDE SEQUENCE</scope>
</reference>
<organism evidence="1">
    <name type="scientific">freshwater metagenome</name>
    <dbReference type="NCBI Taxonomy" id="449393"/>
    <lineage>
        <taxon>unclassified sequences</taxon>
        <taxon>metagenomes</taxon>
        <taxon>ecological metagenomes</taxon>
    </lineage>
</organism>
<dbReference type="InterPro" id="IPR004165">
    <property type="entry name" value="CoA_trans_fam_I"/>
</dbReference>
<accession>A0A6J7JJT3</accession>
<dbReference type="GO" id="GO:0008410">
    <property type="term" value="F:CoA-transferase activity"/>
    <property type="evidence" value="ECO:0007669"/>
    <property type="project" value="InterPro"/>
</dbReference>
<dbReference type="SMART" id="SM00882">
    <property type="entry name" value="CoA_trans"/>
    <property type="match status" value="1"/>
</dbReference>
<gene>
    <name evidence="1" type="ORF">UFOPK3674_01986</name>
</gene>
<dbReference type="Gene3D" id="3.30.30.40">
    <property type="match status" value="1"/>
</dbReference>
<dbReference type="SUPFAM" id="SSF100950">
    <property type="entry name" value="NagB/RpiA/CoA transferase-like"/>
    <property type="match status" value="1"/>
</dbReference>
<sequence>MSKLTSLEEAATLVGPGARIAFGGGGALMRRPMAFARALLRAEVRDLDVHQFLGGLETDLLIGGGRVRSTNCAYLGLLEHGQAPCFQRAAREGAITVREYSEFSFMAALRAADMGLPFIPWKTPWGSDIAADLGFAEIEDPYSGARLLAIPAMRLDVAVLQVARADADGYVELPEEPDLVWDYDHLIARVATMTIVCAEEIGSPRDPARVAVTGREVSHVVHCPRGAWPAGMHGCYRPDVEHVTGAYLPAAQAGGAALEEYLAHWAHGEESTDA</sequence>
<protein>
    <submittedName>
        <fullName evidence="1">Unannotated protein</fullName>
    </submittedName>
</protein>
<dbReference type="Gene3D" id="3.40.1080.10">
    <property type="entry name" value="Glutaconate Coenzyme A-transferase"/>
    <property type="match status" value="1"/>
</dbReference>
<dbReference type="InterPro" id="IPR037171">
    <property type="entry name" value="NagB/RpiA_transferase-like"/>
</dbReference>
<dbReference type="EMBL" id="CAFBMX010000014">
    <property type="protein sequence ID" value="CAB4943828.1"/>
    <property type="molecule type" value="Genomic_DNA"/>
</dbReference>
<dbReference type="AlphaFoldDB" id="A0A6J7JJT3"/>
<proteinExistence type="predicted"/>